<protein>
    <submittedName>
        <fullName evidence="2">Autotransporter</fullName>
    </submittedName>
</protein>
<sequence>MRRNKPVAQIMVSSLILSMLAVSVHAAGRSGDDRINGVDLLSGFDTLWTTGATWDTGTPTALGQSLLRRNLQIVVDRANSRTLAQETAAYFDDRRDQSYSATSGLGSLTAAYRAG</sequence>
<proteinExistence type="predicted"/>
<feature type="chain" id="PRO_5024968872" evidence="1">
    <location>
        <begin position="27"/>
        <end position="115"/>
    </location>
</feature>
<keyword evidence="1" id="KW-0732">Signal</keyword>
<gene>
    <name evidence="2" type="ORF">A245_33058</name>
</gene>
<evidence type="ECO:0000313" key="2">
    <source>
        <dbReference type="EMBL" id="EPN44504.1"/>
    </source>
</evidence>
<dbReference type="AlphaFoldDB" id="A0A656JQI3"/>
<dbReference type="Proteomes" id="UP000018849">
    <property type="component" value="Unassembled WGS sequence"/>
</dbReference>
<reference evidence="2 3" key="1">
    <citation type="journal article" date="2013" name="PLoS Pathog.">
        <title>Genomic analysis of the Kiwifruit pathogen Pseudomonas syringae pv. actinidiae provides insight into the origins of an emergent plant disease.</title>
        <authorList>
            <person name="McCann H.C."/>
            <person name="Rikkerink E.H."/>
            <person name="Bertels F."/>
            <person name="Fiers M."/>
            <person name="Lu A."/>
            <person name="Rees-George J."/>
            <person name="Andersen M.T."/>
            <person name="Gleave A.P."/>
            <person name="Haubold B."/>
            <person name="Wohlers M.W."/>
            <person name="Guttman D.S."/>
            <person name="Wang P.W."/>
            <person name="Straub C."/>
            <person name="Vanneste J.L."/>
            <person name="Rainey P.B."/>
            <person name="Templeton M.D."/>
        </authorList>
    </citation>
    <scope>NUCLEOTIDE SEQUENCE [LARGE SCALE GENOMIC DNA]</scope>
    <source>
        <strain evidence="2 3">ICMP 19096</strain>
    </source>
</reference>
<evidence type="ECO:0000313" key="3">
    <source>
        <dbReference type="Proteomes" id="UP000018849"/>
    </source>
</evidence>
<evidence type="ECO:0000256" key="1">
    <source>
        <dbReference type="SAM" id="SignalP"/>
    </source>
</evidence>
<dbReference type="EMBL" id="AOKF01002830">
    <property type="protein sequence ID" value="EPN44504.1"/>
    <property type="molecule type" value="Genomic_DNA"/>
</dbReference>
<comment type="caution">
    <text evidence="2">The sequence shown here is derived from an EMBL/GenBank/DDBJ whole genome shotgun (WGS) entry which is preliminary data.</text>
</comment>
<name>A0A656JQI3_PSESF</name>
<feature type="non-terminal residue" evidence="2">
    <location>
        <position position="115"/>
    </location>
</feature>
<accession>A0A656JQI3</accession>
<organism evidence="2 3">
    <name type="scientific">Pseudomonas syringae pv. actinidiae ICMP 19096</name>
    <dbReference type="NCBI Taxonomy" id="1194405"/>
    <lineage>
        <taxon>Bacteria</taxon>
        <taxon>Pseudomonadati</taxon>
        <taxon>Pseudomonadota</taxon>
        <taxon>Gammaproteobacteria</taxon>
        <taxon>Pseudomonadales</taxon>
        <taxon>Pseudomonadaceae</taxon>
        <taxon>Pseudomonas</taxon>
        <taxon>Pseudomonas syringae</taxon>
    </lineage>
</organism>
<feature type="signal peptide" evidence="1">
    <location>
        <begin position="1"/>
        <end position="26"/>
    </location>
</feature>